<evidence type="ECO:0000313" key="3">
    <source>
        <dbReference type="Proteomes" id="UP001157418"/>
    </source>
</evidence>
<evidence type="ECO:0000313" key="2">
    <source>
        <dbReference type="EMBL" id="CAH1440029.1"/>
    </source>
</evidence>
<feature type="compositionally biased region" description="Polar residues" evidence="1">
    <location>
        <begin position="55"/>
        <end position="66"/>
    </location>
</feature>
<proteinExistence type="predicted"/>
<dbReference type="Proteomes" id="UP001157418">
    <property type="component" value="Unassembled WGS sequence"/>
</dbReference>
<protein>
    <submittedName>
        <fullName evidence="2">Uncharacterized protein</fullName>
    </submittedName>
</protein>
<feature type="region of interest" description="Disordered" evidence="1">
    <location>
        <begin position="42"/>
        <end position="74"/>
    </location>
</feature>
<reference evidence="2 3" key="1">
    <citation type="submission" date="2022-01" db="EMBL/GenBank/DDBJ databases">
        <authorList>
            <person name="Xiong W."/>
            <person name="Schranz E."/>
        </authorList>
    </citation>
    <scope>NUCLEOTIDE SEQUENCE [LARGE SCALE GENOMIC DNA]</scope>
</reference>
<name>A0AAU9NQB2_9ASTR</name>
<gene>
    <name evidence="2" type="ORF">LVIROSA_LOCUS26191</name>
</gene>
<accession>A0AAU9NQB2</accession>
<keyword evidence="3" id="KW-1185">Reference proteome</keyword>
<dbReference type="EMBL" id="CAKMRJ010005412">
    <property type="protein sequence ID" value="CAH1440029.1"/>
    <property type="molecule type" value="Genomic_DNA"/>
</dbReference>
<organism evidence="2 3">
    <name type="scientific">Lactuca virosa</name>
    <dbReference type="NCBI Taxonomy" id="75947"/>
    <lineage>
        <taxon>Eukaryota</taxon>
        <taxon>Viridiplantae</taxon>
        <taxon>Streptophyta</taxon>
        <taxon>Embryophyta</taxon>
        <taxon>Tracheophyta</taxon>
        <taxon>Spermatophyta</taxon>
        <taxon>Magnoliopsida</taxon>
        <taxon>eudicotyledons</taxon>
        <taxon>Gunneridae</taxon>
        <taxon>Pentapetalae</taxon>
        <taxon>asterids</taxon>
        <taxon>campanulids</taxon>
        <taxon>Asterales</taxon>
        <taxon>Asteraceae</taxon>
        <taxon>Cichorioideae</taxon>
        <taxon>Cichorieae</taxon>
        <taxon>Lactucinae</taxon>
        <taxon>Lactuca</taxon>
    </lineage>
</organism>
<dbReference type="AlphaFoldDB" id="A0AAU9NQB2"/>
<evidence type="ECO:0000256" key="1">
    <source>
        <dbReference type="SAM" id="MobiDB-lite"/>
    </source>
</evidence>
<comment type="caution">
    <text evidence="2">The sequence shown here is derived from an EMBL/GenBank/DDBJ whole genome shotgun (WGS) entry which is preliminary data.</text>
</comment>
<sequence>MDSVLRGRYQGKLLHHAVRLYETLPPPRRLSVVILVPPQPVGSSTISERRPGSHTVVTPATVSPGPNGSAADDVVNSKVGTVTTARRIAGKRKAVQPMSGLFGAHCLRVVRGPLVGG</sequence>